<evidence type="ECO:0008006" key="2">
    <source>
        <dbReference type="Google" id="ProtNLM"/>
    </source>
</evidence>
<dbReference type="SUPFAM" id="SSF81901">
    <property type="entry name" value="HCP-like"/>
    <property type="match status" value="1"/>
</dbReference>
<evidence type="ECO:0000313" key="1">
    <source>
        <dbReference type="EMBL" id="ARF08050.1"/>
    </source>
</evidence>
<sequence>MLSIQAVLAICFAYGGNKKLSDAFSEFAIEKEDEKYYNDYLIKEPLNNKFLKKVAKEGNYLALNILRNEDLINEEEYYKYLKVGCEKDNLNCIEDYICISRKKGRYCEVIKYCLKQISFGIYINVYYLLESLKDTNLKCPEIIELCSLQIQNDDSNYEPILCLARYLEYKGNYRESLKYYLMILERNLNPEDEQDKHYYCSNIIKICHTNNLKYKRFLNFCLNSPHNEEHTKMYAGIYYYKIEKNYTEAMKILGECLLSGKLNVYFEEKKVLKYLIKVCVDGNLTCNKEIIDQVIKELEQEYKGKQNEYVLRLGAIFWLLIINMF</sequence>
<organism evidence="1">
    <name type="scientific">Catovirus CTV1</name>
    <dbReference type="NCBI Taxonomy" id="1977631"/>
    <lineage>
        <taxon>Viruses</taxon>
        <taxon>Varidnaviria</taxon>
        <taxon>Bamfordvirae</taxon>
        <taxon>Nucleocytoviricota</taxon>
        <taxon>Megaviricetes</taxon>
        <taxon>Imitervirales</taxon>
        <taxon>Mimiviridae</taxon>
        <taxon>Klosneuvirinae</taxon>
        <taxon>Catovirus</taxon>
    </lineage>
</organism>
<proteinExistence type="predicted"/>
<dbReference type="EMBL" id="KY684083">
    <property type="protein sequence ID" value="ARF08050.1"/>
    <property type="molecule type" value="Genomic_DNA"/>
</dbReference>
<reference evidence="1" key="1">
    <citation type="journal article" date="2017" name="Science">
        <title>Giant viruses with an expanded complement of translation system components.</title>
        <authorList>
            <person name="Schulz F."/>
            <person name="Yutin N."/>
            <person name="Ivanova N.N."/>
            <person name="Ortega D.R."/>
            <person name="Lee T.K."/>
            <person name="Vierheilig J."/>
            <person name="Daims H."/>
            <person name="Horn M."/>
            <person name="Wagner M."/>
            <person name="Jensen G.J."/>
            <person name="Kyrpides N.C."/>
            <person name="Koonin E.V."/>
            <person name="Woyke T."/>
        </authorList>
    </citation>
    <scope>NUCLEOTIDE SEQUENCE</scope>
    <source>
        <strain evidence="1">CTV1</strain>
    </source>
</reference>
<name>A0A1V0S8L5_9VIRU</name>
<protein>
    <recommendedName>
        <fullName evidence="2">Tetratricopeptide repeat protein</fullName>
    </recommendedName>
</protein>
<gene>
    <name evidence="1" type="ORF">Catovirus_1_100</name>
</gene>
<accession>A0A1V0S8L5</accession>